<dbReference type="GO" id="GO:0016020">
    <property type="term" value="C:membrane"/>
    <property type="evidence" value="ECO:0007669"/>
    <property type="project" value="UniProtKB-SubCell"/>
</dbReference>
<keyword evidence="2 6" id="KW-0812">Transmembrane</keyword>
<dbReference type="EMBL" id="CDPU01000079">
    <property type="protein sequence ID" value="CEO56939.1"/>
    <property type="molecule type" value="Genomic_DNA"/>
</dbReference>
<feature type="transmembrane region" description="Helical" evidence="6">
    <location>
        <begin position="257"/>
        <end position="281"/>
    </location>
</feature>
<dbReference type="Gene3D" id="1.50.10.150">
    <property type="entry name" value="Voltage-dependent anion channel"/>
    <property type="match status" value="1"/>
</dbReference>
<protein>
    <recommendedName>
        <fullName evidence="8">C4-dicarboxylate transporter/malic acid transport protein</fullName>
    </recommendedName>
</protein>
<dbReference type="InterPro" id="IPR038665">
    <property type="entry name" value="Voltage-dep_anion_channel_sf"/>
</dbReference>
<evidence type="ECO:0000256" key="4">
    <source>
        <dbReference type="ARBA" id="ARBA00023136"/>
    </source>
</evidence>
<feature type="region of interest" description="Disordered" evidence="5">
    <location>
        <begin position="1"/>
        <end position="28"/>
    </location>
</feature>
<proteinExistence type="predicted"/>
<dbReference type="AlphaFoldDB" id="A0A0B7KIG4"/>
<dbReference type="CDD" id="cd09317">
    <property type="entry name" value="TDT_Mae1_like"/>
    <property type="match status" value="1"/>
</dbReference>
<feature type="transmembrane region" description="Helical" evidence="6">
    <location>
        <begin position="89"/>
        <end position="113"/>
    </location>
</feature>
<accession>A0A0B7KIG4</accession>
<feature type="transmembrane region" description="Helical" evidence="6">
    <location>
        <begin position="125"/>
        <end position="148"/>
    </location>
</feature>
<feature type="transmembrane region" description="Helical" evidence="6">
    <location>
        <begin position="301"/>
        <end position="320"/>
    </location>
</feature>
<sequence length="447" mass="50188">MERPDYPGFSSTTTTAQNSTAPTRQNSTDNLHCLHLLSRPGDKSSKERDIDLQRIALRPIVSKPGLHTPDESINNEVHRRHSISIRERMLHFTWAWFTFPMSCGGISLLIYMQPHQFQGLKTIGMVLYALNLFIFTSICLGLVTRFILHPGTLTKSILHAREGFFFPTFFLAIATIITTTQRYAIPENNVPTVWATKAIFWIYLTFTFILAVGQYTYLFDSHSFKLQSMMPSWILPIFPVMLTGTIATVILDAQDNISPMAIITAGLTCQGLGFSVSFMMYAHMIGRLMESGLPNREHRPALFMCVGPPAFTALALIGLANKIPQILTSTDSISTHVDTIRTVALLAAVFMWTISLWWFCIATISIIASPPKYFHLGTWAMVFPNTGFTLATISIGKEFQSEAILWVATAMSIIVITVFIGVFIWLIRAVYIQDIMYPGRDEDVADH</sequence>
<evidence type="ECO:0000256" key="6">
    <source>
        <dbReference type="SAM" id="Phobius"/>
    </source>
</evidence>
<comment type="subcellular location">
    <subcellularLocation>
        <location evidence="1">Membrane</location>
        <topology evidence="1">Multi-pass membrane protein</topology>
    </subcellularLocation>
</comment>
<dbReference type="PANTHER" id="PTHR31162">
    <property type="entry name" value="MALIC ACID TRANSPORT PROTEIN-RELATED"/>
    <property type="match status" value="1"/>
</dbReference>
<feature type="transmembrane region" description="Helical" evidence="6">
    <location>
        <begin position="340"/>
        <end position="361"/>
    </location>
</feature>
<dbReference type="InterPro" id="IPR030185">
    <property type="entry name" value="Mae1"/>
</dbReference>
<organism evidence="7">
    <name type="scientific">Bionectria ochroleuca</name>
    <name type="common">Gliocladium roseum</name>
    <dbReference type="NCBI Taxonomy" id="29856"/>
    <lineage>
        <taxon>Eukaryota</taxon>
        <taxon>Fungi</taxon>
        <taxon>Dikarya</taxon>
        <taxon>Ascomycota</taxon>
        <taxon>Pezizomycotina</taxon>
        <taxon>Sordariomycetes</taxon>
        <taxon>Hypocreomycetidae</taxon>
        <taxon>Hypocreales</taxon>
        <taxon>Bionectriaceae</taxon>
        <taxon>Clonostachys</taxon>
    </lineage>
</organism>
<keyword evidence="4 6" id="KW-0472">Membrane</keyword>
<evidence type="ECO:0000256" key="5">
    <source>
        <dbReference type="SAM" id="MobiDB-lite"/>
    </source>
</evidence>
<dbReference type="PANTHER" id="PTHR31162:SF0">
    <property type="entry name" value="MALIC ACID TRANSPORT PROTEIN"/>
    <property type="match status" value="1"/>
</dbReference>
<feature type="transmembrane region" description="Helical" evidence="6">
    <location>
        <begin position="403"/>
        <end position="427"/>
    </location>
</feature>
<feature type="compositionally biased region" description="Low complexity" evidence="5">
    <location>
        <begin position="10"/>
        <end position="23"/>
    </location>
</feature>
<evidence type="ECO:0000313" key="7">
    <source>
        <dbReference type="EMBL" id="CEO56939.1"/>
    </source>
</evidence>
<dbReference type="GO" id="GO:0015140">
    <property type="term" value="F:malate transmembrane transporter activity"/>
    <property type="evidence" value="ECO:0007669"/>
    <property type="project" value="InterPro"/>
</dbReference>
<feature type="transmembrane region" description="Helical" evidence="6">
    <location>
        <begin position="373"/>
        <end position="391"/>
    </location>
</feature>
<dbReference type="InterPro" id="IPR004695">
    <property type="entry name" value="SLAC1/Mae1/Ssu1/TehA"/>
</dbReference>
<feature type="transmembrane region" description="Helical" evidence="6">
    <location>
        <begin position="230"/>
        <end position="251"/>
    </location>
</feature>
<evidence type="ECO:0000256" key="2">
    <source>
        <dbReference type="ARBA" id="ARBA00022692"/>
    </source>
</evidence>
<gene>
    <name evidence="7" type="ORF">BN869_000012997_1</name>
</gene>
<dbReference type="Pfam" id="PF03595">
    <property type="entry name" value="SLAC1"/>
    <property type="match status" value="1"/>
</dbReference>
<evidence type="ECO:0000256" key="1">
    <source>
        <dbReference type="ARBA" id="ARBA00004141"/>
    </source>
</evidence>
<evidence type="ECO:0008006" key="8">
    <source>
        <dbReference type="Google" id="ProtNLM"/>
    </source>
</evidence>
<keyword evidence="3 6" id="KW-1133">Transmembrane helix</keyword>
<name>A0A0B7KIG4_BIOOC</name>
<evidence type="ECO:0000256" key="3">
    <source>
        <dbReference type="ARBA" id="ARBA00022989"/>
    </source>
</evidence>
<feature type="transmembrane region" description="Helical" evidence="6">
    <location>
        <begin position="198"/>
        <end position="218"/>
    </location>
</feature>
<feature type="transmembrane region" description="Helical" evidence="6">
    <location>
        <begin position="160"/>
        <end position="178"/>
    </location>
</feature>
<reference evidence="7" key="1">
    <citation type="submission" date="2015-01" db="EMBL/GenBank/DDBJ databases">
        <authorList>
            <person name="Durling Mikael"/>
        </authorList>
    </citation>
    <scope>NUCLEOTIDE SEQUENCE</scope>
</reference>